<dbReference type="GeneID" id="7449744"/>
<protein>
    <submittedName>
        <fullName evidence="2">Uncharacterized protein</fullName>
    </submittedName>
</protein>
<dbReference type="Proteomes" id="UP000001449">
    <property type="component" value="Chromosome 1"/>
</dbReference>
<dbReference type="RefSeq" id="XP_002286610.1">
    <property type="nucleotide sequence ID" value="XM_002286574.1"/>
</dbReference>
<proteinExistence type="predicted"/>
<evidence type="ECO:0000313" key="3">
    <source>
        <dbReference type="Proteomes" id="UP000001449"/>
    </source>
</evidence>
<reference evidence="2 3" key="2">
    <citation type="journal article" date="2008" name="Nature">
        <title>The Phaeodactylum genome reveals the evolutionary history of diatom genomes.</title>
        <authorList>
            <person name="Bowler C."/>
            <person name="Allen A.E."/>
            <person name="Badger J.H."/>
            <person name="Grimwood J."/>
            <person name="Jabbari K."/>
            <person name="Kuo A."/>
            <person name="Maheswari U."/>
            <person name="Martens C."/>
            <person name="Maumus F."/>
            <person name="Otillar R.P."/>
            <person name="Rayko E."/>
            <person name="Salamov A."/>
            <person name="Vandepoele K."/>
            <person name="Beszteri B."/>
            <person name="Gruber A."/>
            <person name="Heijde M."/>
            <person name="Katinka M."/>
            <person name="Mock T."/>
            <person name="Valentin K."/>
            <person name="Verret F."/>
            <person name="Berges J.A."/>
            <person name="Brownlee C."/>
            <person name="Cadoret J.P."/>
            <person name="Chiovitti A."/>
            <person name="Choi C.J."/>
            <person name="Coesel S."/>
            <person name="De Martino A."/>
            <person name="Detter J.C."/>
            <person name="Durkin C."/>
            <person name="Falciatore A."/>
            <person name="Fournet J."/>
            <person name="Haruta M."/>
            <person name="Huysman M.J."/>
            <person name="Jenkins B.D."/>
            <person name="Jiroutova K."/>
            <person name="Jorgensen R.E."/>
            <person name="Joubert Y."/>
            <person name="Kaplan A."/>
            <person name="Kroger N."/>
            <person name="Kroth P.G."/>
            <person name="La Roche J."/>
            <person name="Lindquist E."/>
            <person name="Lommer M."/>
            <person name="Martin-Jezequel V."/>
            <person name="Lopez P.J."/>
            <person name="Lucas S."/>
            <person name="Mangogna M."/>
            <person name="McGinnis K."/>
            <person name="Medlin L.K."/>
            <person name="Montsant A."/>
            <person name="Oudot-Le Secq M.P."/>
            <person name="Napoli C."/>
            <person name="Obornik M."/>
            <person name="Parker M.S."/>
            <person name="Petit J.L."/>
            <person name="Porcel B.M."/>
            <person name="Poulsen N."/>
            <person name="Robison M."/>
            <person name="Rychlewski L."/>
            <person name="Rynearson T.A."/>
            <person name="Schmutz J."/>
            <person name="Shapiro H."/>
            <person name="Siaut M."/>
            <person name="Stanley M."/>
            <person name="Sussman M.R."/>
            <person name="Taylor A.R."/>
            <person name="Vardi A."/>
            <person name="von Dassow P."/>
            <person name="Vyverman W."/>
            <person name="Willis A."/>
            <person name="Wyrwicz L.S."/>
            <person name="Rokhsar D.S."/>
            <person name="Weissenbach J."/>
            <person name="Armbrust E.V."/>
            <person name="Green B.R."/>
            <person name="Van de Peer Y."/>
            <person name="Grigoriev I.V."/>
        </authorList>
    </citation>
    <scope>NUCLEOTIDE SEQUENCE [LARGE SCALE GENOMIC DNA]</scope>
    <source>
        <strain evidence="2 3">CCMP1335</strain>
    </source>
</reference>
<dbReference type="EMBL" id="CM000638">
    <property type="protein sequence ID" value="EED96251.1"/>
    <property type="molecule type" value="Genomic_DNA"/>
</dbReference>
<dbReference type="eggNOG" id="ENOG502R8NH">
    <property type="taxonomic scope" value="Eukaryota"/>
</dbReference>
<dbReference type="HOGENOM" id="CLU_593839_0_0_1"/>
<keyword evidence="1" id="KW-0812">Transmembrane</keyword>
<gene>
    <name evidence="2" type="ORF">THAPSDRAFT_20641</name>
</gene>
<dbReference type="PaxDb" id="35128-Thaps20641"/>
<reference evidence="2 3" key="1">
    <citation type="journal article" date="2004" name="Science">
        <title>The genome of the diatom Thalassiosira pseudonana: ecology, evolution, and metabolism.</title>
        <authorList>
            <person name="Armbrust E.V."/>
            <person name="Berges J.A."/>
            <person name="Bowler C."/>
            <person name="Green B.R."/>
            <person name="Martinez D."/>
            <person name="Putnam N.H."/>
            <person name="Zhou S."/>
            <person name="Allen A.E."/>
            <person name="Apt K.E."/>
            <person name="Bechner M."/>
            <person name="Brzezinski M.A."/>
            <person name="Chaal B.K."/>
            <person name="Chiovitti A."/>
            <person name="Davis A.K."/>
            <person name="Demarest M.S."/>
            <person name="Detter J.C."/>
            <person name="Glavina T."/>
            <person name="Goodstein D."/>
            <person name="Hadi M.Z."/>
            <person name="Hellsten U."/>
            <person name="Hildebrand M."/>
            <person name="Jenkins B.D."/>
            <person name="Jurka J."/>
            <person name="Kapitonov V.V."/>
            <person name="Kroger N."/>
            <person name="Lau W.W."/>
            <person name="Lane T.W."/>
            <person name="Larimer F.W."/>
            <person name="Lippmeier J.C."/>
            <person name="Lucas S."/>
            <person name="Medina M."/>
            <person name="Montsant A."/>
            <person name="Obornik M."/>
            <person name="Parker M.S."/>
            <person name="Palenik B."/>
            <person name="Pazour G.J."/>
            <person name="Richardson P.M."/>
            <person name="Rynearson T.A."/>
            <person name="Saito M.A."/>
            <person name="Schwartz D.C."/>
            <person name="Thamatrakoln K."/>
            <person name="Valentin K."/>
            <person name="Vardi A."/>
            <person name="Wilkerson F.P."/>
            <person name="Rokhsar D.S."/>
        </authorList>
    </citation>
    <scope>NUCLEOTIDE SEQUENCE [LARGE SCALE GENOMIC DNA]</scope>
    <source>
        <strain evidence="2 3">CCMP1335</strain>
    </source>
</reference>
<keyword evidence="1" id="KW-1133">Transmembrane helix</keyword>
<name>B8BT69_THAPS</name>
<keyword evidence="1" id="KW-0472">Membrane</keyword>
<evidence type="ECO:0000256" key="1">
    <source>
        <dbReference type="SAM" id="Phobius"/>
    </source>
</evidence>
<feature type="transmembrane region" description="Helical" evidence="1">
    <location>
        <begin position="407"/>
        <end position="427"/>
    </location>
</feature>
<sequence length="461" mass="50556">MSVISSAILAVATSTTASGHYINVTLQSPIMSARVFMPTIGDSSSSSDNNDGKYYTSSRFEHGSMIGDIVFGGDKSVYGRGLWRTPHDPSWPESGVGLASEFGCGDNGVTCVGKGDITNGVLGYESAKSGEPFLKIGVGALIKGSCPDCTGDDNGDYKFNSPYKFYRPPKWNVLPSPGSNEITFLSEESLGEYGYRVQKTARLDGNVLTVRSLLSNTGKKQFTTPWYSHHLFTGDNDAVGPGYSLDLGLSEYGLKPNTAVFKQPGLGSWSGDLNDYVNVSLARDGSISMNVKKAIPDNVKLKAQFLDENTITLTDGSFTLHAPNGISVYERIPELQTQSRNPFIYAYNVYIEKGTISPEPMLLLYLQPGETTFWTQHLKFTSTDKNSAAASFLSMFAFSAWQYPNSYSVRGMLMMMMVCCSLVVALYTRFGGSSRRRSHQYSSIPDQPIEEQHREEILREV</sequence>
<accession>B8BT69</accession>
<dbReference type="InParanoid" id="B8BT69"/>
<dbReference type="KEGG" id="tps:THAPSDRAFT_20641"/>
<dbReference type="AlphaFoldDB" id="B8BT69"/>
<keyword evidence="3" id="KW-1185">Reference proteome</keyword>
<organism evidence="2 3">
    <name type="scientific">Thalassiosira pseudonana</name>
    <name type="common">Marine diatom</name>
    <name type="synonym">Cyclotella nana</name>
    <dbReference type="NCBI Taxonomy" id="35128"/>
    <lineage>
        <taxon>Eukaryota</taxon>
        <taxon>Sar</taxon>
        <taxon>Stramenopiles</taxon>
        <taxon>Ochrophyta</taxon>
        <taxon>Bacillariophyta</taxon>
        <taxon>Coscinodiscophyceae</taxon>
        <taxon>Thalassiosirophycidae</taxon>
        <taxon>Thalassiosirales</taxon>
        <taxon>Thalassiosiraceae</taxon>
        <taxon>Thalassiosira</taxon>
    </lineage>
</organism>
<evidence type="ECO:0000313" key="2">
    <source>
        <dbReference type="EMBL" id="EED96251.1"/>
    </source>
</evidence>
<dbReference type="OMA" id="FWHADGA"/>